<keyword evidence="7" id="KW-0067">ATP-binding</keyword>
<feature type="domain" description="NOL9 C-terminal" evidence="13">
    <location>
        <begin position="1315"/>
        <end position="1408"/>
    </location>
</feature>
<evidence type="ECO:0000256" key="6">
    <source>
        <dbReference type="ARBA" id="ARBA00022777"/>
    </source>
</evidence>
<accession>A0ABM3UQV1</accession>
<dbReference type="PANTHER" id="PTHR12755:SF3">
    <property type="entry name" value="POLYNUCLEOTIDE 5'-HYDROXYL-KINASE NOL9"/>
    <property type="match status" value="1"/>
</dbReference>
<dbReference type="SUPFAM" id="SSF52540">
    <property type="entry name" value="P-loop containing nucleoside triphosphate hydrolases"/>
    <property type="match status" value="1"/>
</dbReference>
<keyword evidence="8" id="KW-0539">Nucleus</keyword>
<feature type="compositionally biased region" description="Basic and acidic residues" evidence="10">
    <location>
        <begin position="132"/>
        <end position="150"/>
    </location>
</feature>
<evidence type="ECO:0000256" key="4">
    <source>
        <dbReference type="ARBA" id="ARBA00022679"/>
    </source>
</evidence>
<comment type="similarity">
    <text evidence="2">Belongs to the Clp1 family. NOL9/GRC3 subfamily.</text>
</comment>
<evidence type="ECO:0000256" key="7">
    <source>
        <dbReference type="ARBA" id="ARBA00022840"/>
    </source>
</evidence>
<feature type="region of interest" description="Disordered" evidence="10">
    <location>
        <begin position="661"/>
        <end position="723"/>
    </location>
</feature>
<dbReference type="InterPro" id="IPR057570">
    <property type="entry name" value="NOL9_C"/>
</dbReference>
<keyword evidence="14" id="KW-1185">Reference proteome</keyword>
<organism evidence="14 15">
    <name type="scientific">Musca domestica</name>
    <name type="common">House fly</name>
    <dbReference type="NCBI Taxonomy" id="7370"/>
    <lineage>
        <taxon>Eukaryota</taxon>
        <taxon>Metazoa</taxon>
        <taxon>Ecdysozoa</taxon>
        <taxon>Arthropoda</taxon>
        <taxon>Hexapoda</taxon>
        <taxon>Insecta</taxon>
        <taxon>Pterygota</taxon>
        <taxon>Neoptera</taxon>
        <taxon>Endopterygota</taxon>
        <taxon>Diptera</taxon>
        <taxon>Brachycera</taxon>
        <taxon>Muscomorpha</taxon>
        <taxon>Muscoidea</taxon>
        <taxon>Muscidae</taxon>
        <taxon>Musca</taxon>
    </lineage>
</organism>
<feature type="compositionally biased region" description="Polar residues" evidence="10">
    <location>
        <begin position="59"/>
        <end position="68"/>
    </location>
</feature>
<feature type="compositionally biased region" description="Polar residues" evidence="10">
    <location>
        <begin position="307"/>
        <end position="322"/>
    </location>
</feature>
<evidence type="ECO:0000256" key="9">
    <source>
        <dbReference type="ARBA" id="ARBA00071212"/>
    </source>
</evidence>
<dbReference type="Pfam" id="PF24419">
    <property type="entry name" value="Cupin_NOL9"/>
    <property type="match status" value="1"/>
</dbReference>
<keyword evidence="4" id="KW-0808">Transferase</keyword>
<dbReference type="Proteomes" id="UP001652621">
    <property type="component" value="Unplaced"/>
</dbReference>
<dbReference type="Pfam" id="PF25467">
    <property type="entry name" value="NOL9_C"/>
    <property type="match status" value="1"/>
</dbReference>
<evidence type="ECO:0000313" key="15">
    <source>
        <dbReference type="RefSeq" id="XP_058975910.1"/>
    </source>
</evidence>
<feature type="compositionally biased region" description="Polar residues" evidence="10">
    <location>
        <begin position="208"/>
        <end position="227"/>
    </location>
</feature>
<dbReference type="InterPro" id="IPR027417">
    <property type="entry name" value="P-loop_NTPase"/>
</dbReference>
<evidence type="ECO:0000259" key="13">
    <source>
        <dbReference type="Pfam" id="PF25467"/>
    </source>
</evidence>
<feature type="compositionally biased region" description="Polar residues" evidence="10">
    <location>
        <begin position="83"/>
        <end position="98"/>
    </location>
</feature>
<gene>
    <name evidence="15" type="primary">LOC131801358</name>
</gene>
<feature type="compositionally biased region" description="Acidic residues" evidence="10">
    <location>
        <begin position="439"/>
        <end position="477"/>
    </location>
</feature>
<feature type="domain" description="NOL9 N-terminal" evidence="12">
    <location>
        <begin position="911"/>
        <end position="1061"/>
    </location>
</feature>
<evidence type="ECO:0000256" key="5">
    <source>
        <dbReference type="ARBA" id="ARBA00022741"/>
    </source>
</evidence>
<feature type="compositionally biased region" description="Basic and acidic residues" evidence="10">
    <location>
        <begin position="26"/>
        <end position="58"/>
    </location>
</feature>
<dbReference type="PANTHER" id="PTHR12755">
    <property type="entry name" value="CLEAVAGE/POLYADENYLATION FACTOR IA SUBUNIT CLP1P"/>
    <property type="match status" value="1"/>
</dbReference>
<evidence type="ECO:0000256" key="3">
    <source>
        <dbReference type="ARBA" id="ARBA00022552"/>
    </source>
</evidence>
<evidence type="ECO:0000313" key="14">
    <source>
        <dbReference type="Proteomes" id="UP001652621"/>
    </source>
</evidence>
<dbReference type="GeneID" id="131801358"/>
<comment type="subcellular location">
    <subcellularLocation>
        <location evidence="1">Nucleus</location>
        <location evidence="1">Nucleolus</location>
    </subcellularLocation>
</comment>
<dbReference type="InterPro" id="IPR057573">
    <property type="entry name" value="NOL9_N"/>
</dbReference>
<sequence length="1457" mass="164536">MATKEGGTAISPKEKEKLKQKLMNLLREHESKKNKKQSERKFLNKTNEQRHGKEEDIQQQKQQASSNREGYKKKHKNAPRVKGNQQHMGVVSNGNTKMANKKLNKNNSMSQQNCTKKAGVDAKPKKVTNGGTKDKPLKPDVRQKSSENSKKKALNKKGNSVQNPKSIPEAINTEKTSVVNGPKSKKQKGKKVEPEDTLGLAQKKNSPKAGSQKNSTKGQNKLKNVNMTKLEKETTTNNIEQNKLFRSEDTLPNSQPKSKKSNKLTTNLKKTDTSVGDKNSKVPLKENSKPAKESKNKKNKQKSQNSTNVNGTNSLNIKNQQNKAKKRVATETANTTNVSKKPKLTDEKPQVPVESKSKKSKKNNPSQGKTNSSTESKKLDTSNMPGFVKGGDFDSKYGDYSGDAYWQQQYANNFEDSEDDFGDHQQNNQEVETYNGYGESDDSDEDDPYNYSDIDDSDEDSDDNDPYNYSDIDENDENSYNYGVTGDSDDDSYDDNDPYDYSDLDDEDDEEEERYSDFDEDDYEEDEDSYDYSDSENSSNYDEDDAEDADKSYDFEDEENDEDYKLPEDVPEDLIVHSGTATKRDIQPEDNVVFKDKKYCQIIELKSQTTVKTIQQPEGYKKEELLKLKYKENHIAKIEPPALSSGTKDVDIEVEDKNDDCPKLVPIIDEDDFQLYNPKEDEEETLDEESLDDEEQDAYEYDDDDSMENVSLGSEYTELDSDEADSLMSEDINEKYLNRNANDYGSSDDDDERMHSMQTVDIINATKCKYAADESDGNLKQEMDVNDDDAEKGVTPSQILNKHIMVGSKAVVVSIPIADKAKEEEKEQLNAENDSLNANPNVQAEKEIGTILKSNTSSNLLLNDGENNDETSTSHDEKPTDQVDGDENTSREATTTRAKIQHQNLTDYDTIFCNAINANLVLVLVKDPFYIYGTVRLTLLAGQVDVYGHSLSLNKEIELFSPRGCSVIEISSHTSAAKSSQNNLKQTFKSFDSNFLRSDLESIIKGYDPAKDAVVLLKRNDERRKVVSQFKKFMNENVFPNLQNINPDRPLFNSEYLLRCIINTSAMEQKCLRLSDQWKLLEVSRKSRILLAGGKGVGKSTLLRYLINKELQSKEKVLLIDLDIGQPEIFVPQTVSCAVVTKPLLGPGFFLNQQPEKAFAVGHTNIALCAHRYIEAVQQLIDYCLAQNHLQDIPWFVNTMGYNKGFGLELISVIIKSLPLTDVIQLQSNKAINNFDTLLFPQNINQVPCNMFMEYNGNPDEESPILEYRTHVWQTAVTQESRYQKEWDMSPKDTRYAMLLTRLSVALQGHAEWLTDCKPLSAPLDQLKLINLMDNKPPCSQDELAKAMEANLVYLCHAENERSAVECLGIGVVRAIDYHVRQVYLIPAIFTPLLKHVNCLALGDMPLPSSMLTNQGSRINKTAPFVYNTVEANASKAIKQIYHRPKLFLSGKHKSLD</sequence>
<dbReference type="InterPro" id="IPR045116">
    <property type="entry name" value="Clp1/Grc3"/>
</dbReference>
<reference evidence="15" key="1">
    <citation type="submission" date="2025-08" db="UniProtKB">
        <authorList>
            <consortium name="RefSeq"/>
        </authorList>
    </citation>
    <scope>IDENTIFICATION</scope>
    <source>
        <strain evidence="15">Aabys</strain>
        <tissue evidence="15">Whole body</tissue>
    </source>
</reference>
<feature type="compositionally biased region" description="Polar residues" evidence="10">
    <location>
        <begin position="363"/>
        <end position="374"/>
    </location>
</feature>
<dbReference type="InterPro" id="IPR032319">
    <property type="entry name" value="CLP1_P"/>
</dbReference>
<feature type="compositionally biased region" description="Acidic residues" evidence="10">
    <location>
        <begin position="680"/>
        <end position="707"/>
    </location>
</feature>
<feature type="compositionally biased region" description="Polar residues" evidence="10">
    <location>
        <begin position="105"/>
        <end position="115"/>
    </location>
</feature>
<keyword evidence="3" id="KW-0698">rRNA processing</keyword>
<feature type="domain" description="Clp1 P-loop" evidence="11">
    <location>
        <begin position="1093"/>
        <end position="1243"/>
    </location>
</feature>
<evidence type="ECO:0000256" key="8">
    <source>
        <dbReference type="ARBA" id="ARBA00023242"/>
    </source>
</evidence>
<feature type="region of interest" description="Disordered" evidence="10">
    <location>
        <begin position="1"/>
        <end position="571"/>
    </location>
</feature>
<keyword evidence="5" id="KW-0547">Nucleotide-binding</keyword>
<evidence type="ECO:0000259" key="12">
    <source>
        <dbReference type="Pfam" id="PF24419"/>
    </source>
</evidence>
<feature type="region of interest" description="Disordered" evidence="10">
    <location>
        <begin position="859"/>
        <end position="897"/>
    </location>
</feature>
<feature type="compositionally biased region" description="Basic and acidic residues" evidence="10">
    <location>
        <begin position="872"/>
        <end position="881"/>
    </location>
</feature>
<evidence type="ECO:0000256" key="10">
    <source>
        <dbReference type="SAM" id="MobiDB-lite"/>
    </source>
</evidence>
<name>A0ABM3UQV1_MUSDO</name>
<dbReference type="Pfam" id="PF16575">
    <property type="entry name" value="CLP1_P"/>
    <property type="match status" value="1"/>
</dbReference>
<dbReference type="RefSeq" id="XP_058975910.1">
    <property type="nucleotide sequence ID" value="XM_059119927.1"/>
</dbReference>
<evidence type="ECO:0000256" key="2">
    <source>
        <dbReference type="ARBA" id="ARBA00011003"/>
    </source>
</evidence>
<dbReference type="Gene3D" id="3.40.50.300">
    <property type="entry name" value="P-loop containing nucleotide triphosphate hydrolases"/>
    <property type="match status" value="1"/>
</dbReference>
<feature type="compositionally biased region" description="Basic and acidic residues" evidence="10">
    <location>
        <begin position="278"/>
        <end position="296"/>
    </location>
</feature>
<protein>
    <recommendedName>
        <fullName evidence="9">Polynucleotide 5'-hydroxyl-kinase NOL9</fullName>
    </recommendedName>
</protein>
<keyword evidence="6" id="KW-0418">Kinase</keyword>
<proteinExistence type="inferred from homology"/>
<evidence type="ECO:0000256" key="1">
    <source>
        <dbReference type="ARBA" id="ARBA00004604"/>
    </source>
</evidence>
<evidence type="ECO:0000259" key="11">
    <source>
        <dbReference type="Pfam" id="PF16575"/>
    </source>
</evidence>
<feature type="compositionally biased region" description="Acidic residues" evidence="10">
    <location>
        <begin position="487"/>
        <end position="534"/>
    </location>
</feature>